<dbReference type="GO" id="GO:0045493">
    <property type="term" value="P:xylan catabolic process"/>
    <property type="evidence" value="ECO:0007669"/>
    <property type="project" value="UniProtKB-KW"/>
</dbReference>
<evidence type="ECO:0000256" key="5">
    <source>
        <dbReference type="ARBA" id="ARBA00023326"/>
    </source>
</evidence>
<dbReference type="InterPro" id="IPR017853">
    <property type="entry name" value="GH"/>
</dbReference>
<dbReference type="SUPFAM" id="SSF51445">
    <property type="entry name" value="(Trans)glycosidases"/>
    <property type="match status" value="1"/>
</dbReference>
<gene>
    <name evidence="10" type="ORF">ENS59_01285</name>
</gene>
<evidence type="ECO:0000313" key="10">
    <source>
        <dbReference type="EMBL" id="HFH28136.1"/>
    </source>
</evidence>
<reference evidence="10" key="1">
    <citation type="journal article" date="2020" name="mSystems">
        <title>Genome- and Community-Level Interaction Insights into Carbon Utilization and Element Cycling Functions of Hydrothermarchaeota in Hydrothermal Sediment.</title>
        <authorList>
            <person name="Zhou Z."/>
            <person name="Liu Y."/>
            <person name="Xu W."/>
            <person name="Pan J."/>
            <person name="Luo Z.H."/>
            <person name="Li M."/>
        </authorList>
    </citation>
    <scope>NUCLEOTIDE SEQUENCE [LARGE SCALE GENOMIC DNA]</scope>
    <source>
        <strain evidence="10">SpSt-503</strain>
    </source>
</reference>
<feature type="chain" id="PRO_5028334244" description="Beta-xylanase" evidence="8">
    <location>
        <begin position="25"/>
        <end position="546"/>
    </location>
</feature>
<dbReference type="InterPro" id="IPR001000">
    <property type="entry name" value="GH10_dom"/>
</dbReference>
<evidence type="ECO:0000259" key="9">
    <source>
        <dbReference type="PROSITE" id="PS51760"/>
    </source>
</evidence>
<dbReference type="PANTHER" id="PTHR31490:SF90">
    <property type="entry name" value="ENDO-1,4-BETA-XYLANASE A"/>
    <property type="match status" value="1"/>
</dbReference>
<evidence type="ECO:0000256" key="6">
    <source>
        <dbReference type="PROSITE-ProRule" id="PRU10061"/>
    </source>
</evidence>
<keyword evidence="3 7" id="KW-0119">Carbohydrate metabolism</keyword>
<evidence type="ECO:0000256" key="4">
    <source>
        <dbReference type="ARBA" id="ARBA00023295"/>
    </source>
</evidence>
<evidence type="ECO:0000256" key="8">
    <source>
        <dbReference type="SAM" id="SignalP"/>
    </source>
</evidence>
<keyword evidence="2 7" id="KW-0378">Hydrolase</keyword>
<organism evidence="10">
    <name type="scientific">Gracilinema caldarium</name>
    <dbReference type="NCBI Taxonomy" id="215591"/>
    <lineage>
        <taxon>Bacteria</taxon>
        <taxon>Pseudomonadati</taxon>
        <taxon>Spirochaetota</taxon>
        <taxon>Spirochaetia</taxon>
        <taxon>Spirochaetales</taxon>
        <taxon>Breznakiellaceae</taxon>
        <taxon>Gracilinema</taxon>
    </lineage>
</organism>
<comment type="catalytic activity">
    <reaction evidence="7">
        <text>Endohydrolysis of (1-&gt;4)-beta-D-xylosidic linkages in xylans.</text>
        <dbReference type="EC" id="3.2.1.8"/>
    </reaction>
</comment>
<dbReference type="GO" id="GO:0031176">
    <property type="term" value="F:endo-1,4-beta-xylanase activity"/>
    <property type="evidence" value="ECO:0007669"/>
    <property type="project" value="UniProtKB-EC"/>
</dbReference>
<dbReference type="AlphaFoldDB" id="A0A7C3E7Z5"/>
<dbReference type="SMART" id="SM00633">
    <property type="entry name" value="Glyco_10"/>
    <property type="match status" value="1"/>
</dbReference>
<dbReference type="EC" id="3.2.1.8" evidence="7"/>
<feature type="active site" description="Nucleophile" evidence="6">
    <location>
        <position position="449"/>
    </location>
</feature>
<dbReference type="Gene3D" id="3.20.20.80">
    <property type="entry name" value="Glycosidases"/>
    <property type="match status" value="1"/>
</dbReference>
<dbReference type="InterPro" id="IPR003305">
    <property type="entry name" value="CenC_carb-bd"/>
</dbReference>
<feature type="domain" description="GH10" evidence="9">
    <location>
        <begin position="202"/>
        <end position="539"/>
    </location>
</feature>
<dbReference type="InterPro" id="IPR044846">
    <property type="entry name" value="GH10"/>
</dbReference>
<dbReference type="EMBL" id="DSVL01000039">
    <property type="protein sequence ID" value="HFH28136.1"/>
    <property type="molecule type" value="Genomic_DNA"/>
</dbReference>
<keyword evidence="1" id="KW-0677">Repeat</keyword>
<keyword evidence="4 7" id="KW-0326">Glycosidase</keyword>
<evidence type="ECO:0000256" key="3">
    <source>
        <dbReference type="ARBA" id="ARBA00023277"/>
    </source>
</evidence>
<proteinExistence type="inferred from homology"/>
<accession>A0A7C3E7Z5</accession>
<dbReference type="SUPFAM" id="SSF49785">
    <property type="entry name" value="Galactose-binding domain-like"/>
    <property type="match status" value="1"/>
</dbReference>
<sequence length="546" mass="62467">MKKTMSLFLIIIVSLMSLLQSVGAQTFKNELILRSDFEDGKVGKWGPRGTDSPEKVEVTTEVTHSGKYSLKISQRTKTWQGPIHLLTDKPVPEDTYLITAWVYYNEGPAQSGFVLSVERSYKDESIGHSYTNVASFMVKKGEWTQISTEYNVPKDPTQKNIWFYIELPYKDDAAVTANDKITFYIDDVQVEKLDPAAKPKIELTIPSLYETVSRWFSIGAAVEPDEVEPSTQKAQLMIKHFDSIVAGNAHKMDSIQPKEGQFDWSRADRIIDFAEMTGMRIRWHTLLWHTQVPAWFFQDPKDPSKPASKALLNQRLKTHIQTIVKRYKGRIESYDVVNEVLSDNGGFRTGAEGSRWYEILGPEYIENAFRWAREMDPNAQLVINDYNLESDARKRQDMYNLVRDLKKKGVPINAVGLQMHISINYPSIQEIRETINLFASLGVKVIITELDVSIYDSPNEQKKSITQDVLLKQAQRYKDLFDLFKEAANKKQLDTVMIWGLTDDGSWLNNFPVPGRTNAPLLFDKQLKAKPAFWAIVDPKKVPGLR</sequence>
<keyword evidence="5 7" id="KW-0624">Polysaccharide degradation</keyword>
<comment type="similarity">
    <text evidence="7">Belongs to the glycosyl hydrolase 10 (cellulase F) family.</text>
</comment>
<evidence type="ECO:0000256" key="2">
    <source>
        <dbReference type="ARBA" id="ARBA00022801"/>
    </source>
</evidence>
<keyword evidence="8" id="KW-0732">Signal</keyword>
<feature type="signal peptide" evidence="8">
    <location>
        <begin position="1"/>
        <end position="24"/>
    </location>
</feature>
<dbReference type="PROSITE" id="PS51760">
    <property type="entry name" value="GH10_2"/>
    <property type="match status" value="1"/>
</dbReference>
<evidence type="ECO:0000256" key="7">
    <source>
        <dbReference type="RuleBase" id="RU361174"/>
    </source>
</evidence>
<dbReference type="InterPro" id="IPR031158">
    <property type="entry name" value="GH10_AS"/>
</dbReference>
<comment type="caution">
    <text evidence="10">The sequence shown here is derived from an EMBL/GenBank/DDBJ whole genome shotgun (WGS) entry which is preliminary data.</text>
</comment>
<dbReference type="InterPro" id="IPR008979">
    <property type="entry name" value="Galactose-bd-like_sf"/>
</dbReference>
<name>A0A7C3E7Z5_9SPIR</name>
<dbReference type="Gene3D" id="2.60.120.260">
    <property type="entry name" value="Galactose-binding domain-like"/>
    <property type="match status" value="1"/>
</dbReference>
<evidence type="ECO:0000256" key="1">
    <source>
        <dbReference type="ARBA" id="ARBA00022737"/>
    </source>
</evidence>
<dbReference type="PANTHER" id="PTHR31490">
    <property type="entry name" value="GLYCOSYL HYDROLASE"/>
    <property type="match status" value="1"/>
</dbReference>
<protein>
    <recommendedName>
        <fullName evidence="7">Beta-xylanase</fullName>
        <ecNumber evidence="7">3.2.1.8</ecNumber>
    </recommendedName>
</protein>
<dbReference type="Pfam" id="PF00331">
    <property type="entry name" value="Glyco_hydro_10"/>
    <property type="match status" value="1"/>
</dbReference>
<dbReference type="PROSITE" id="PS00591">
    <property type="entry name" value="GH10_1"/>
    <property type="match status" value="1"/>
</dbReference>
<keyword evidence="10" id="KW-0858">Xylan degradation</keyword>
<dbReference type="PRINTS" id="PR00134">
    <property type="entry name" value="GLHYDRLASE10"/>
</dbReference>
<dbReference type="Pfam" id="PF02018">
    <property type="entry name" value="CBM_4_9"/>
    <property type="match status" value="1"/>
</dbReference>